<accession>A0A8J3HSU7</accession>
<evidence type="ECO:0000259" key="1">
    <source>
        <dbReference type="Pfam" id="PF04167"/>
    </source>
</evidence>
<dbReference type="PANTHER" id="PTHR41271:SF1">
    <property type="entry name" value="DUF402 DOMAIN-CONTAINING PROTEIN"/>
    <property type="match status" value="1"/>
</dbReference>
<name>A0A8J3HSU7_9CHLR</name>
<dbReference type="PANTHER" id="PTHR41271">
    <property type="entry name" value="DUF402 DOMAIN-CONTAINING PROTEIN"/>
    <property type="match status" value="1"/>
</dbReference>
<dbReference type="Gene3D" id="2.40.380.10">
    <property type="entry name" value="FomD-like"/>
    <property type="match status" value="1"/>
</dbReference>
<dbReference type="Pfam" id="PF04167">
    <property type="entry name" value="DUF402"/>
    <property type="match status" value="1"/>
</dbReference>
<sequence>MKIKRSDRSDWRRVKKRRYALIPVEHETFCGHASLFCMDEFLEPLWVPYAGRLICVADQGHHWLQMFPQGARHVITVMYDQDGVVTQWYIDICKRSYMDDRGEMWYEDLYLDIIFTPGDKIELIDVDDLDEALRQGAISDEEYNLAWKEASNLLTALEEGTFGPLLVAAHCRELLLAHMAK</sequence>
<gene>
    <name evidence="2" type="ORF">KSX_07840</name>
</gene>
<protein>
    <recommendedName>
        <fullName evidence="1">DUF402 domain-containing protein</fullName>
    </recommendedName>
</protein>
<evidence type="ECO:0000313" key="2">
    <source>
        <dbReference type="EMBL" id="GHO42621.1"/>
    </source>
</evidence>
<reference evidence="2" key="1">
    <citation type="submission" date="2020-10" db="EMBL/GenBank/DDBJ databases">
        <title>Taxonomic study of unclassified bacteria belonging to the class Ktedonobacteria.</title>
        <authorList>
            <person name="Yabe S."/>
            <person name="Wang C.M."/>
            <person name="Zheng Y."/>
            <person name="Sakai Y."/>
            <person name="Cavaletti L."/>
            <person name="Monciardini P."/>
            <person name="Donadio S."/>
        </authorList>
    </citation>
    <scope>NUCLEOTIDE SEQUENCE</scope>
    <source>
        <strain evidence="2">SOSP1-1</strain>
    </source>
</reference>
<keyword evidence="3" id="KW-1185">Reference proteome</keyword>
<dbReference type="InterPro" id="IPR007295">
    <property type="entry name" value="DUF402"/>
</dbReference>
<dbReference type="EMBL" id="BNJF01000001">
    <property type="protein sequence ID" value="GHO42621.1"/>
    <property type="molecule type" value="Genomic_DNA"/>
</dbReference>
<organism evidence="2 3">
    <name type="scientific">Ktedonospora formicarum</name>
    <dbReference type="NCBI Taxonomy" id="2778364"/>
    <lineage>
        <taxon>Bacteria</taxon>
        <taxon>Bacillati</taxon>
        <taxon>Chloroflexota</taxon>
        <taxon>Ktedonobacteria</taxon>
        <taxon>Ktedonobacterales</taxon>
        <taxon>Ktedonobacteraceae</taxon>
        <taxon>Ktedonospora</taxon>
    </lineage>
</organism>
<comment type="caution">
    <text evidence="2">The sequence shown here is derived from an EMBL/GenBank/DDBJ whole genome shotgun (WGS) entry which is preliminary data.</text>
</comment>
<dbReference type="AlphaFoldDB" id="A0A8J3HSU7"/>
<proteinExistence type="predicted"/>
<dbReference type="InterPro" id="IPR035930">
    <property type="entry name" value="FomD-like_sf"/>
</dbReference>
<dbReference type="Proteomes" id="UP000612362">
    <property type="component" value="Unassembled WGS sequence"/>
</dbReference>
<evidence type="ECO:0000313" key="3">
    <source>
        <dbReference type="Proteomes" id="UP000612362"/>
    </source>
</evidence>
<feature type="domain" description="DUF402" evidence="1">
    <location>
        <begin position="48"/>
        <end position="161"/>
    </location>
</feature>
<dbReference type="RefSeq" id="WP_220192144.1">
    <property type="nucleotide sequence ID" value="NZ_BNJF01000001.1"/>
</dbReference>
<dbReference type="SUPFAM" id="SSF159234">
    <property type="entry name" value="FomD-like"/>
    <property type="match status" value="1"/>
</dbReference>